<comment type="caution">
    <text evidence="2">The sequence shown here is derived from an EMBL/GenBank/DDBJ whole genome shotgun (WGS) entry which is preliminary data.</text>
</comment>
<sequence>MLCLSFDDQEYTRTASEQKSRTDCTALKKGKGLEGEAMSAVLVIGGDRLGNITDVLHGRGYRQIYHVTGRKHSQYKVNIPADTKMIVVFTDFVNHNLSCHVKSQAKAKKLPIVFCRRSCTMMEKVL</sequence>
<dbReference type="Proteomes" id="UP000012081">
    <property type="component" value="Unassembled WGS sequence"/>
</dbReference>
<proteinExistence type="inferred from homology"/>
<keyword evidence="3" id="KW-1185">Reference proteome</keyword>
<reference evidence="2 3" key="1">
    <citation type="submission" date="2013-03" db="EMBL/GenBank/DDBJ databases">
        <title>Assembly of a new bacterial strain Brevibacillus borstelensis AK1.</title>
        <authorList>
            <person name="Rajan I."/>
            <person name="PoliReddy D."/>
            <person name="Sugumar T."/>
            <person name="Rathinam K."/>
            <person name="Alqarawi S."/>
            <person name="Khalil A.B."/>
            <person name="Sivakumar N."/>
        </authorList>
    </citation>
    <scope>NUCLEOTIDE SEQUENCE [LARGE SCALE GENOMIC DNA]</scope>
    <source>
        <strain evidence="2 3">AK1</strain>
    </source>
</reference>
<evidence type="ECO:0008006" key="4">
    <source>
        <dbReference type="Google" id="ProtNLM"/>
    </source>
</evidence>
<comment type="similarity">
    <text evidence="1">Belongs to the UPF0751 family.</text>
</comment>
<organism evidence="2 3">
    <name type="scientific">Brevibacillus borstelensis AK1</name>
    <dbReference type="NCBI Taxonomy" id="1300222"/>
    <lineage>
        <taxon>Bacteria</taxon>
        <taxon>Bacillati</taxon>
        <taxon>Bacillota</taxon>
        <taxon>Bacilli</taxon>
        <taxon>Bacillales</taxon>
        <taxon>Paenibacillaceae</taxon>
        <taxon>Brevibacillus</taxon>
    </lineage>
</organism>
<dbReference type="Pfam" id="PF10087">
    <property type="entry name" value="DUF2325"/>
    <property type="match status" value="1"/>
</dbReference>
<dbReference type="AlphaFoldDB" id="M8E7H0"/>
<dbReference type="PATRIC" id="fig|1300222.3.peg.3707"/>
<dbReference type="InterPro" id="IPR016772">
    <property type="entry name" value="UCP020408"/>
</dbReference>
<evidence type="ECO:0000313" key="2">
    <source>
        <dbReference type="EMBL" id="EMT51410.1"/>
    </source>
</evidence>
<dbReference type="EMBL" id="APBN01000008">
    <property type="protein sequence ID" value="EMT51410.1"/>
    <property type="molecule type" value="Genomic_DNA"/>
</dbReference>
<evidence type="ECO:0000313" key="3">
    <source>
        <dbReference type="Proteomes" id="UP000012081"/>
    </source>
</evidence>
<accession>M8E7H0</accession>
<dbReference type="STRING" id="1300222.I532_17693"/>
<protein>
    <recommendedName>
        <fullName evidence="4">Dihydroorotate dehydrogenase</fullName>
    </recommendedName>
</protein>
<name>M8E7H0_9BACL</name>
<evidence type="ECO:0000256" key="1">
    <source>
        <dbReference type="ARBA" id="ARBA00007189"/>
    </source>
</evidence>
<gene>
    <name evidence="2" type="ORF">I532_17693</name>
</gene>